<evidence type="ECO:0000256" key="5">
    <source>
        <dbReference type="ARBA" id="ARBA00022840"/>
    </source>
</evidence>
<dbReference type="PANTHER" id="PTHR11136">
    <property type="entry name" value="FOLYLPOLYGLUTAMATE SYNTHASE-RELATED"/>
    <property type="match status" value="1"/>
</dbReference>
<keyword evidence="2" id="KW-0436">Ligase</keyword>
<dbReference type="GO" id="GO:0005524">
    <property type="term" value="F:ATP binding"/>
    <property type="evidence" value="ECO:0007669"/>
    <property type="project" value="UniProtKB-KW"/>
</dbReference>
<dbReference type="SUPFAM" id="SSF53244">
    <property type="entry name" value="MurD-like peptide ligases, peptide-binding domain"/>
    <property type="match status" value="1"/>
</dbReference>
<reference evidence="8" key="1">
    <citation type="submission" date="2020-05" db="UniProtKB">
        <authorList>
            <consortium name="EnsemblMetazoa"/>
        </authorList>
    </citation>
    <scope>IDENTIFICATION</scope>
    <source>
        <strain evidence="8">BB02</strain>
    </source>
</reference>
<organism evidence="8 9">
    <name type="scientific">Biomphalaria glabrata</name>
    <name type="common">Bloodfluke planorb</name>
    <name type="synonym">Freshwater snail</name>
    <dbReference type="NCBI Taxonomy" id="6526"/>
    <lineage>
        <taxon>Eukaryota</taxon>
        <taxon>Metazoa</taxon>
        <taxon>Spiralia</taxon>
        <taxon>Lophotrochozoa</taxon>
        <taxon>Mollusca</taxon>
        <taxon>Gastropoda</taxon>
        <taxon>Heterobranchia</taxon>
        <taxon>Euthyneura</taxon>
        <taxon>Panpulmonata</taxon>
        <taxon>Hygrophila</taxon>
        <taxon>Lymnaeoidea</taxon>
        <taxon>Planorbidae</taxon>
        <taxon>Biomphalaria</taxon>
    </lineage>
</organism>
<dbReference type="STRING" id="6526.A0A2C9LUU2"/>
<dbReference type="Proteomes" id="UP000076420">
    <property type="component" value="Unassembled WGS sequence"/>
</dbReference>
<comment type="similarity">
    <text evidence="1">Belongs to the folylpolyglutamate synthase family.</text>
</comment>
<evidence type="ECO:0000256" key="2">
    <source>
        <dbReference type="ARBA" id="ARBA00022598"/>
    </source>
</evidence>
<dbReference type="KEGG" id="bgt:106060686"/>
<sequence>MSNREKLDLIYIKDILNVLDNPHLRIPPVIHVSGTNGKGSVCAYIFSILSQAGYSVHRYTSPHLLNVNERIVLSGNVISDKKLFDCLERVRLVNGSSDLCFFEAITIAAFIAFSEVKADFLVMEVGMGGLHDATNVVQNTILSIITSISFDHSEFLGFKLEEIAYEKSGIMRRGVPCVVAKQFDCVMNAITSAATSVGSLLFRCGFEWNCSYTNIDMKFSTSSFEINFPRPGLLGDHQIYNSCAAIAAINILNSNDTIDVYVEDIENGILNVNWPARIMPIYDKKILSCLRRFENEEWSVFIDGAHNEDGARVLSEWMGSTFVNKQMYLIVGLTKKKDIKAFISNFAPFVKVLCAVCVNTEVGAYAASDIQIVAESIGFDAFCADSIVDAMDIISNISTSAGVVVITGSLYLLGDVEK</sequence>
<dbReference type="NCBIfam" id="TIGR01499">
    <property type="entry name" value="folC"/>
    <property type="match status" value="1"/>
</dbReference>
<keyword evidence="3" id="KW-0479">Metal-binding</keyword>
<dbReference type="SUPFAM" id="SSF53623">
    <property type="entry name" value="MurD-like peptide ligases, catalytic domain"/>
    <property type="match status" value="1"/>
</dbReference>
<evidence type="ECO:0000256" key="4">
    <source>
        <dbReference type="ARBA" id="ARBA00022741"/>
    </source>
</evidence>
<evidence type="ECO:0000313" key="9">
    <source>
        <dbReference type="Proteomes" id="UP000076420"/>
    </source>
</evidence>
<dbReference type="GO" id="GO:0004326">
    <property type="term" value="F:tetrahydrofolylpolyglutamate synthase activity"/>
    <property type="evidence" value="ECO:0007669"/>
    <property type="project" value="InterPro"/>
</dbReference>
<dbReference type="PROSITE" id="PS01012">
    <property type="entry name" value="FOLYLPOLYGLU_SYNT_2"/>
    <property type="match status" value="1"/>
</dbReference>
<dbReference type="Gene3D" id="3.90.190.20">
    <property type="entry name" value="Mur ligase, C-terminal domain"/>
    <property type="match status" value="1"/>
</dbReference>
<dbReference type="InterPro" id="IPR013221">
    <property type="entry name" value="Mur_ligase_cen"/>
</dbReference>
<dbReference type="InterPro" id="IPR036615">
    <property type="entry name" value="Mur_ligase_C_dom_sf"/>
</dbReference>
<dbReference type="Pfam" id="PF08245">
    <property type="entry name" value="Mur_ligase_M"/>
    <property type="match status" value="1"/>
</dbReference>
<dbReference type="InterPro" id="IPR018109">
    <property type="entry name" value="Folylpolyglutamate_synth_CS"/>
</dbReference>
<evidence type="ECO:0000256" key="1">
    <source>
        <dbReference type="ARBA" id="ARBA00008276"/>
    </source>
</evidence>
<accession>A0A2C9LUU2</accession>
<dbReference type="PANTHER" id="PTHR11136:SF0">
    <property type="entry name" value="DIHYDROFOLATE SYNTHETASE-RELATED"/>
    <property type="match status" value="1"/>
</dbReference>
<evidence type="ECO:0000313" key="8">
    <source>
        <dbReference type="EnsemblMetazoa" id="BGLB035123-PA"/>
    </source>
</evidence>
<proteinExistence type="inferred from homology"/>
<dbReference type="PROSITE" id="PS01011">
    <property type="entry name" value="FOLYLPOLYGLU_SYNT_1"/>
    <property type="match status" value="1"/>
</dbReference>
<evidence type="ECO:0000259" key="7">
    <source>
        <dbReference type="Pfam" id="PF08245"/>
    </source>
</evidence>
<dbReference type="AlphaFoldDB" id="A0A2C9LUU2"/>
<dbReference type="GO" id="GO:0008841">
    <property type="term" value="F:dihydrofolate synthase activity"/>
    <property type="evidence" value="ECO:0007669"/>
    <property type="project" value="TreeGrafter"/>
</dbReference>
<dbReference type="InterPro" id="IPR001645">
    <property type="entry name" value="Folylpolyglutamate_synth"/>
</dbReference>
<evidence type="ECO:0000256" key="6">
    <source>
        <dbReference type="ARBA" id="ARBA00022842"/>
    </source>
</evidence>
<dbReference type="EnsemblMetazoa" id="BGLB035123-RA">
    <property type="protein sequence ID" value="BGLB035123-PA"/>
    <property type="gene ID" value="BGLB035123"/>
</dbReference>
<keyword evidence="6" id="KW-0460">Magnesium</keyword>
<keyword evidence="5" id="KW-0067">ATP-binding</keyword>
<name>A0A2C9LUU2_BIOGL</name>
<gene>
    <name evidence="8" type="primary">106060686</name>
</gene>
<dbReference type="VEuPathDB" id="VectorBase:BGLB035123"/>
<protein>
    <recommendedName>
        <fullName evidence="7">Mur ligase central domain-containing protein</fullName>
    </recommendedName>
</protein>
<evidence type="ECO:0000256" key="3">
    <source>
        <dbReference type="ARBA" id="ARBA00022723"/>
    </source>
</evidence>
<dbReference type="PIRSF" id="PIRSF001563">
    <property type="entry name" value="Folylpolyglu_synth"/>
    <property type="match status" value="1"/>
</dbReference>
<dbReference type="GO" id="GO:0046872">
    <property type="term" value="F:metal ion binding"/>
    <property type="evidence" value="ECO:0007669"/>
    <property type="project" value="UniProtKB-KW"/>
</dbReference>
<dbReference type="VEuPathDB" id="VectorBase:BGLAX_026685"/>
<dbReference type="GO" id="GO:0005737">
    <property type="term" value="C:cytoplasm"/>
    <property type="evidence" value="ECO:0007669"/>
    <property type="project" value="TreeGrafter"/>
</dbReference>
<dbReference type="Gene3D" id="3.40.1190.10">
    <property type="entry name" value="Mur-like, catalytic domain"/>
    <property type="match status" value="1"/>
</dbReference>
<feature type="domain" description="Mur ligase central" evidence="7">
    <location>
        <begin position="32"/>
        <end position="248"/>
    </location>
</feature>
<dbReference type="InterPro" id="IPR036565">
    <property type="entry name" value="Mur-like_cat_sf"/>
</dbReference>
<keyword evidence="4" id="KW-0547">Nucleotide-binding</keyword>